<evidence type="ECO:0000259" key="2">
    <source>
        <dbReference type="Pfam" id="PF13280"/>
    </source>
</evidence>
<dbReference type="PANTHER" id="PTHR34580">
    <property type="match status" value="1"/>
</dbReference>
<keyword evidence="5" id="KW-1185">Reference proteome</keyword>
<reference evidence="4" key="1">
    <citation type="journal article" date="2014" name="Int. J. Syst. Evol. Microbiol.">
        <title>Complete genome sequence of Corynebacterium casei LMG S-19264T (=DSM 44701T), isolated from a smear-ripened cheese.</title>
        <authorList>
            <consortium name="US DOE Joint Genome Institute (JGI-PGF)"/>
            <person name="Walter F."/>
            <person name="Albersmeier A."/>
            <person name="Kalinowski J."/>
            <person name="Ruckert C."/>
        </authorList>
    </citation>
    <scope>NUCLEOTIDE SEQUENCE</scope>
    <source>
        <strain evidence="4">CGMCC 1.16134</strain>
    </source>
</reference>
<dbReference type="InterPro" id="IPR036388">
    <property type="entry name" value="WH-like_DNA-bd_sf"/>
</dbReference>
<reference evidence="4" key="2">
    <citation type="submission" date="2020-09" db="EMBL/GenBank/DDBJ databases">
        <authorList>
            <person name="Sun Q."/>
            <person name="Zhou Y."/>
        </authorList>
    </citation>
    <scope>NUCLEOTIDE SEQUENCE</scope>
    <source>
        <strain evidence="4">CGMCC 1.16134</strain>
    </source>
</reference>
<dbReference type="InterPro" id="IPR026881">
    <property type="entry name" value="WYL_dom"/>
</dbReference>
<evidence type="ECO:0000259" key="1">
    <source>
        <dbReference type="Pfam" id="PF08279"/>
    </source>
</evidence>
<dbReference type="PANTHER" id="PTHR34580:SF1">
    <property type="entry name" value="PROTEIN PAFC"/>
    <property type="match status" value="1"/>
</dbReference>
<feature type="domain" description="WYL" evidence="2">
    <location>
        <begin position="147"/>
        <end position="212"/>
    </location>
</feature>
<dbReference type="PROSITE" id="PS52050">
    <property type="entry name" value="WYL"/>
    <property type="match status" value="1"/>
</dbReference>
<dbReference type="SUPFAM" id="SSF46785">
    <property type="entry name" value="Winged helix' DNA-binding domain"/>
    <property type="match status" value="1"/>
</dbReference>
<dbReference type="Gene3D" id="1.10.10.10">
    <property type="entry name" value="Winged helix-like DNA-binding domain superfamily/Winged helix DNA-binding domain"/>
    <property type="match status" value="1"/>
</dbReference>
<dbReference type="EMBL" id="BMKR01000011">
    <property type="protein sequence ID" value="GGF83377.1"/>
    <property type="molecule type" value="Genomic_DNA"/>
</dbReference>
<dbReference type="Proteomes" id="UP000637643">
    <property type="component" value="Unassembled WGS sequence"/>
</dbReference>
<dbReference type="AlphaFoldDB" id="A0A917FGK3"/>
<evidence type="ECO:0000313" key="5">
    <source>
        <dbReference type="Proteomes" id="UP000637643"/>
    </source>
</evidence>
<dbReference type="RefSeq" id="WP_189026222.1">
    <property type="nucleotide sequence ID" value="NZ_BMKR01000011.1"/>
</dbReference>
<feature type="domain" description="Helix-turn-helix type 11" evidence="1">
    <location>
        <begin position="7"/>
        <end position="54"/>
    </location>
</feature>
<dbReference type="Pfam" id="PF25583">
    <property type="entry name" value="WCX"/>
    <property type="match status" value="1"/>
</dbReference>
<comment type="caution">
    <text evidence="4">The sequence shown here is derived from an EMBL/GenBank/DDBJ whole genome shotgun (WGS) entry which is preliminary data.</text>
</comment>
<dbReference type="InterPro" id="IPR057727">
    <property type="entry name" value="WCX_dom"/>
</dbReference>
<dbReference type="InterPro" id="IPR036390">
    <property type="entry name" value="WH_DNA-bd_sf"/>
</dbReference>
<dbReference type="Pfam" id="PF08279">
    <property type="entry name" value="HTH_11"/>
    <property type="match status" value="1"/>
</dbReference>
<organism evidence="4 5">
    <name type="scientific">Paenibacillus albidus</name>
    <dbReference type="NCBI Taxonomy" id="2041023"/>
    <lineage>
        <taxon>Bacteria</taxon>
        <taxon>Bacillati</taxon>
        <taxon>Bacillota</taxon>
        <taxon>Bacilli</taxon>
        <taxon>Bacillales</taxon>
        <taxon>Paenibacillaceae</taxon>
        <taxon>Paenibacillus</taxon>
    </lineage>
</organism>
<proteinExistence type="predicted"/>
<sequence>MTDRLIRLMRIITLVQAKPGILARELAVRCGNSERTIYRDMDALSAMHIPITHLGHGKGYAFIGSFALYPLDWSDEEAAAFSQVRYRMEEIKPLLPPGFEGAYEKVMAAGYKQKAEREEKLETAAARETGPVWMDRSGLPSERPSFLSDILICMMKQESIQVDYSENTHKQKGIVIDPYCLVPLENRFHLIGFCHRFGLIRTFHIQGFTSVEPLKQRFSKEKFNLQSFMEQKWSLDQDSLQVEFKVRFSERIMNEITAEEVPVKPSKVDRETFCVHYKMSVEQDIGFVRWILKFEEEAEIVEPYYYRDMMKRQLEKWLSLYK</sequence>
<evidence type="ECO:0000259" key="3">
    <source>
        <dbReference type="Pfam" id="PF25583"/>
    </source>
</evidence>
<gene>
    <name evidence="4" type="ORF">GCM10010912_30630</name>
</gene>
<name>A0A917FGK3_9BACL</name>
<evidence type="ECO:0008006" key="6">
    <source>
        <dbReference type="Google" id="ProtNLM"/>
    </source>
</evidence>
<evidence type="ECO:0000313" key="4">
    <source>
        <dbReference type="EMBL" id="GGF83377.1"/>
    </source>
</evidence>
<protein>
    <recommendedName>
        <fullName evidence="6">WYL domain-containing protein</fullName>
    </recommendedName>
</protein>
<accession>A0A917FGK3</accession>
<dbReference type="InterPro" id="IPR013196">
    <property type="entry name" value="HTH_11"/>
</dbReference>
<feature type="domain" description="WCX" evidence="3">
    <location>
        <begin position="242"/>
        <end position="318"/>
    </location>
</feature>
<dbReference type="InterPro" id="IPR051534">
    <property type="entry name" value="CBASS_pafABC_assoc_protein"/>
</dbReference>
<dbReference type="Pfam" id="PF13280">
    <property type="entry name" value="WYL"/>
    <property type="match status" value="1"/>
</dbReference>